<keyword evidence="3" id="KW-1185">Reference proteome</keyword>
<protein>
    <recommendedName>
        <fullName evidence="4">Serine protease</fullName>
    </recommendedName>
</protein>
<sequence>MLVDQWTALTCAHVVGRPDAVLWAEFAENSALAPVRARVLPGGWLPERADGEDVAVLRLDSPRPQARPAPLDPGVWGGMEVYATGYADGFDEGMSLWGRIGGASGELVQLDAVTKADVVREGFSGAAVCTRPREDRPVRVVGLVVSWRGDLGAFLPEDNRLAFSYLIPVDRIARLSPYVAELSRPDAWDRGFEARVTRWFDHPDEDPVKITVVPPGGGKERSLRHLTHRADVVHRGGARVPDLIDHALGRIAFPAGAYLAYYDWLRGAGPRPAPATGRTDTAGQVAPATGRTDTAGRAAPAAGRTPAPGRADRAAGHAPAPGRAVPAAGDPPARPVTLLVDGLDEEPQPGALIDVLQRLRSVGFRLLLVFRREGGPGWDEACDRLLRPALLHRADALLDRLQRVELSRSIRLDVVDSASLGPVAETAERHRVTRRRIDEERDPHRQLARLRALIRTLRADLDRHGGR</sequence>
<dbReference type="Proteomes" id="UP000053271">
    <property type="component" value="Unassembled WGS sequence"/>
</dbReference>
<dbReference type="SUPFAM" id="SSF50494">
    <property type="entry name" value="Trypsin-like serine proteases"/>
    <property type="match status" value="1"/>
</dbReference>
<evidence type="ECO:0008006" key="4">
    <source>
        <dbReference type="Google" id="ProtNLM"/>
    </source>
</evidence>
<comment type="caution">
    <text evidence="2">The sequence shown here is derived from an EMBL/GenBank/DDBJ whole genome shotgun (WGS) entry which is preliminary data.</text>
</comment>
<reference evidence="2 3" key="1">
    <citation type="submission" date="2015-10" db="EMBL/GenBank/DDBJ databases">
        <title>Draft genome sequence of Streptomyces longwoodensis DSM 41677, type strain for the species Streptomyces longwoodensis.</title>
        <authorList>
            <person name="Ruckert C."/>
            <person name="Winkler A."/>
            <person name="Kalinowski J."/>
            <person name="Kampfer P."/>
            <person name="Glaeser S."/>
        </authorList>
    </citation>
    <scope>NUCLEOTIDE SEQUENCE [LARGE SCALE GENOMIC DNA]</scope>
    <source>
        <strain evidence="2 3">DSM 41677</strain>
    </source>
</reference>
<dbReference type="EMBL" id="LMWS01000008">
    <property type="protein sequence ID" value="KUN40498.1"/>
    <property type="molecule type" value="Genomic_DNA"/>
</dbReference>
<dbReference type="Pfam" id="PF13365">
    <property type="entry name" value="Trypsin_2"/>
    <property type="match status" value="1"/>
</dbReference>
<dbReference type="AlphaFoldDB" id="A0A117QQ05"/>
<proteinExistence type="predicted"/>
<gene>
    <name evidence="2" type="ORF">AQJ30_05425</name>
</gene>
<organism evidence="2 3">
    <name type="scientific">Streptomyces longwoodensis</name>
    <dbReference type="NCBI Taxonomy" id="68231"/>
    <lineage>
        <taxon>Bacteria</taxon>
        <taxon>Bacillati</taxon>
        <taxon>Actinomycetota</taxon>
        <taxon>Actinomycetes</taxon>
        <taxon>Kitasatosporales</taxon>
        <taxon>Streptomycetaceae</taxon>
        <taxon>Streptomyces</taxon>
    </lineage>
</organism>
<evidence type="ECO:0000313" key="2">
    <source>
        <dbReference type="EMBL" id="KUN40498.1"/>
    </source>
</evidence>
<accession>A0A117QQ05</accession>
<feature type="compositionally biased region" description="Low complexity" evidence="1">
    <location>
        <begin position="316"/>
        <end position="331"/>
    </location>
</feature>
<feature type="compositionally biased region" description="Low complexity" evidence="1">
    <location>
        <begin position="286"/>
        <end position="309"/>
    </location>
</feature>
<evidence type="ECO:0000313" key="3">
    <source>
        <dbReference type="Proteomes" id="UP000053271"/>
    </source>
</evidence>
<dbReference type="STRING" id="68231.AQJ30_05425"/>
<dbReference type="InterPro" id="IPR009003">
    <property type="entry name" value="Peptidase_S1_PA"/>
</dbReference>
<feature type="region of interest" description="Disordered" evidence="1">
    <location>
        <begin position="272"/>
        <end position="332"/>
    </location>
</feature>
<name>A0A117QQ05_9ACTN</name>
<evidence type="ECO:0000256" key="1">
    <source>
        <dbReference type="SAM" id="MobiDB-lite"/>
    </source>
</evidence>